<dbReference type="EMBL" id="JTDE01000545">
    <property type="protein sequence ID" value="KAF7260968.1"/>
    <property type="molecule type" value="Genomic_DNA"/>
</dbReference>
<feature type="region of interest" description="Disordered" evidence="1">
    <location>
        <begin position="928"/>
        <end position="1047"/>
    </location>
</feature>
<feature type="compositionally biased region" description="Polar residues" evidence="1">
    <location>
        <begin position="1461"/>
        <end position="1479"/>
    </location>
</feature>
<comment type="caution">
    <text evidence="3">The sequence shown here is derived from an EMBL/GenBank/DDBJ whole genome shotgun (WGS) entry which is preliminary data.</text>
</comment>
<dbReference type="InterPro" id="IPR027417">
    <property type="entry name" value="P-loop_NTPase"/>
</dbReference>
<feature type="compositionally biased region" description="Basic and acidic residues" evidence="1">
    <location>
        <begin position="904"/>
        <end position="915"/>
    </location>
</feature>
<organism evidence="3 4">
    <name type="scientific">Paragonimus skrjabini miyazakii</name>
    <dbReference type="NCBI Taxonomy" id="59628"/>
    <lineage>
        <taxon>Eukaryota</taxon>
        <taxon>Metazoa</taxon>
        <taxon>Spiralia</taxon>
        <taxon>Lophotrochozoa</taxon>
        <taxon>Platyhelminthes</taxon>
        <taxon>Trematoda</taxon>
        <taxon>Digenea</taxon>
        <taxon>Plagiorchiida</taxon>
        <taxon>Troglotremata</taxon>
        <taxon>Troglotrematidae</taxon>
        <taxon>Paragonimus</taxon>
    </lineage>
</organism>
<dbReference type="PROSITE" id="PS50021">
    <property type="entry name" value="CH"/>
    <property type="match status" value="1"/>
</dbReference>
<dbReference type="Gene3D" id="3.40.50.300">
    <property type="entry name" value="P-loop containing nucleotide triphosphate hydrolases"/>
    <property type="match status" value="1"/>
</dbReference>
<feature type="domain" description="Calponin-homology (CH)" evidence="2">
    <location>
        <begin position="1"/>
        <end position="102"/>
    </location>
</feature>
<evidence type="ECO:0000313" key="3">
    <source>
        <dbReference type="EMBL" id="KAF7260968.1"/>
    </source>
</evidence>
<dbReference type="PANTHER" id="PTHR14919">
    <property type="entry name" value="KPL2-RELATED"/>
    <property type="match status" value="1"/>
</dbReference>
<dbReference type="InterPro" id="IPR054517">
    <property type="entry name" value="SPEF2_D5"/>
</dbReference>
<dbReference type="Gene3D" id="1.10.418.10">
    <property type="entry name" value="Calponin-like domain"/>
    <property type="match status" value="1"/>
</dbReference>
<feature type="region of interest" description="Disordered" evidence="1">
    <location>
        <begin position="718"/>
        <end position="738"/>
    </location>
</feature>
<feature type="compositionally biased region" description="Polar residues" evidence="1">
    <location>
        <begin position="934"/>
        <end position="952"/>
    </location>
</feature>
<feature type="compositionally biased region" description="Polar residues" evidence="1">
    <location>
        <begin position="1882"/>
        <end position="1892"/>
    </location>
</feature>
<dbReference type="Pfam" id="PF00406">
    <property type="entry name" value="ADK"/>
    <property type="match status" value="1"/>
</dbReference>
<feature type="compositionally biased region" description="Basic and acidic residues" evidence="1">
    <location>
        <begin position="1010"/>
        <end position="1023"/>
    </location>
</feature>
<dbReference type="OrthoDB" id="62528at2759"/>
<feature type="region of interest" description="Disordered" evidence="1">
    <location>
        <begin position="1457"/>
        <end position="1510"/>
    </location>
</feature>
<feature type="region of interest" description="Disordered" evidence="1">
    <location>
        <begin position="1274"/>
        <end position="1336"/>
    </location>
</feature>
<sequence length="2090" mass="235071">MTDIILQWLHKELDYTNNDSLEKAFSNGYYIGQLLYKHGLQNDFLFFKNDDSLQVKLNNFIRLGPVLNELGVHFDARTAKNIINQKPDAAQSLLYELFVVFQSSKDGSRERGTNVKHTELNELENSLFVNQLKQLVPRESTLTLAQLTARFEARRIQNAKRAEQIRLQSAMRREQRTQTKRQQLLEHSKQLRLAQSDLMARLEANIIKVPKKSALQPTQTEIKKESNLISKEGEQALQEIREFELRLRASSDAADWCRKPKTTTDLVGQLRLLRACPPTREQQANSLKIHLPSAESEAYMARIKERVLEENQAMIEQEKRRRRIIVASLEEHHAYEEIALQRKQEEAATASILREVWANQQARKRQASYTRHYEFVANEVVGLLLQFTLQVADYRMLTGRLIPVKLFRQWKAQWIAGVPFWSDKPTTQDSECIQQIVTDEKKGNEQLNECDFMDYQNLQGEWNLDNLGTVQAQSLPNAPIRTIYGKPVEWMQPSNLESKNADCVFAYFDPERPEFNPILDWAVTRLHNQVYPPSPLSLKPKLPELPIRAALLGKPLSGKSTVLTEILKNHCVVVINPQTLIQEAINAFQNNESEECSRTPTTNEDDGVESSVAIKLQNLTAQYLGNSNLIKVRSYRAPAQFGLILTQHHSLVLSHRAQMGAAIDKQLRMGQELSDEILVQIVFEEIKSLPDGHSFILEGFPANVIQAKLLHRRLTVAEESEKNEHTPDPSMPPSTQATIHELGQSGCVNKEQSRGLDIVIFLNMPEDEVFRRAAIMETAASAVIETNIVPRDNDVVLQSDLGVVQQSSEILTLANTQIEQPCKNTSRLNNLHGRLEGFLTSWPELATFYADELHILHEVNVSSPSTQEEDQVRNIEQVYHEVECLIQQVLKMRETSGKLSEQSNESREDDSRIPEVEKKDLILDSAESVHPLVPSSQSPASEIPRTSQTLNQELDDDEQRSRTDSAKLKRVASARSKSAISSKHSGRSTKQQSSNKNSPGPQESSSGSREGSKKERQRTDSIGKSRSRPNSNQQNKGKKNAKQPTVPVTEEVAELQAIVTPCSPRPGEANWVYVDAPIEQQCAINLMDYFESSEDVYSRNCKALFSAIRQVRWIMLPHLYQARVQLYNYLQRPDSKQHFVEQFRTSFNSVPEELRADEETKADLHCRADDLRDTLYEVLDEAKAANEAKMHACLDPNDWLTDKLCLLANFYLALMQLELARFQDRLQFLRNYYKLMEGRPQMFENEPLAVLQGTVDFTNAEFNRLPMMQLPEDQLEDSASDSQGGSRSRTPSGGHHGKTGGSLHNKMRNASTNRSRSHTSATSMPDVASDLDPALGSLPPEFSTQITLLPTKASLSEIYAALTKSGPGVVKPIPAPVPHEKPVNAPKATGIKQAAAASGKPGGVEKEKPTLPSASTLSVDKMSLPMQSEAQFLFNVCLCALQIVNNQSERALRAAEAETDGYQTETRGNTTSTALIPSTKTKRAGSSGKAGRNGARSGPGKVSTPKEVSEEEQALRVLRSRIRKEHLAALEKQVAGTVFRLTLVRAQACSALIELRQRVTQTENEMNNWIGEHTLQEHNAVNELLNVVRAAIESEQALQEPLILDGDKFYLGQRPMGSISLFQMEEVEHSQPSPSPTIDLGYFPLEKLKELLNRLQKLAPTGYIPTDEFILIFKPLLEERMLEISGPTSAENVHNLLSSLSHTFQAPFELDCRAPEHAVNTVKQNRHISSEVGLSYSDMDLSKVFYIDWRRFLLATTQSIQIFNLTAKPTQEGLLQLAERLLELDQGCRDKNDEPRGPGLVGTRVTRAQFQCAPFPWYVTGDAYYERLHEFIFSIFTKPTFCESANNTRNSSDVTTAFEIEKKTLDSKSNVGFAQPKALAQSVSTRQSLNEGSSSCSSSRLSPEENMSQEIDCTELLLYLSTVEAPTPYMGLLRALTSLLVKHVPQLSIPGHENETETQPVETNKVSPIQNDPLVPKIIMEKIVNFGCWPSEPTSLFVLGAGRQVVDAVEPGGNPFMKKLSEIYEDVCGVDQSSVFTNSEAPFSRLIQHPELIDMLMCILERFQLPHMPDPWPTLLRMHFRSKTSTSFAN</sequence>
<dbReference type="InterPro" id="IPR001715">
    <property type="entry name" value="CH_dom"/>
</dbReference>
<evidence type="ECO:0000313" key="4">
    <source>
        <dbReference type="Proteomes" id="UP000822476"/>
    </source>
</evidence>
<dbReference type="InterPro" id="IPR010441">
    <property type="entry name" value="CH_2"/>
</dbReference>
<reference evidence="3" key="1">
    <citation type="submission" date="2019-07" db="EMBL/GenBank/DDBJ databases">
        <title>Annotation for the trematode Paragonimus miyazaki's.</title>
        <authorList>
            <person name="Choi Y.-J."/>
        </authorList>
    </citation>
    <scope>NUCLEOTIDE SEQUENCE</scope>
    <source>
        <strain evidence="3">Japan</strain>
    </source>
</reference>
<evidence type="ECO:0000259" key="2">
    <source>
        <dbReference type="PROSITE" id="PS50021"/>
    </source>
</evidence>
<dbReference type="PANTHER" id="PTHR14919:SF0">
    <property type="entry name" value="SPERM FLAGELLAR PROTEIN 2"/>
    <property type="match status" value="1"/>
</dbReference>
<dbReference type="InterPro" id="IPR052634">
    <property type="entry name" value="Sperm_flagellar-bone_growth"/>
</dbReference>
<feature type="compositionally biased region" description="Polar residues" evidence="1">
    <location>
        <begin position="1280"/>
        <end position="1291"/>
    </location>
</feature>
<keyword evidence="4" id="KW-1185">Reference proteome</keyword>
<evidence type="ECO:0000256" key="1">
    <source>
        <dbReference type="SAM" id="MobiDB-lite"/>
    </source>
</evidence>
<dbReference type="GO" id="GO:0005737">
    <property type="term" value="C:cytoplasm"/>
    <property type="evidence" value="ECO:0007669"/>
    <property type="project" value="UniProtKB-ARBA"/>
</dbReference>
<feature type="region of interest" description="Disordered" evidence="1">
    <location>
        <begin position="895"/>
        <end position="915"/>
    </location>
</feature>
<name>A0A8S9ZAJ7_9TREM</name>
<dbReference type="SUPFAM" id="SSF52540">
    <property type="entry name" value="P-loop containing nucleoside triphosphate hydrolases"/>
    <property type="match status" value="1"/>
</dbReference>
<feature type="region of interest" description="Disordered" evidence="1">
    <location>
        <begin position="1882"/>
        <end position="1904"/>
    </location>
</feature>
<dbReference type="Pfam" id="PF22946">
    <property type="entry name" value="SPEF2_D5"/>
    <property type="match status" value="1"/>
</dbReference>
<feature type="compositionally biased region" description="Polar residues" evidence="1">
    <location>
        <begin position="989"/>
        <end position="1002"/>
    </location>
</feature>
<dbReference type="InterPro" id="IPR036872">
    <property type="entry name" value="CH_dom_sf"/>
</dbReference>
<feature type="compositionally biased region" description="Basic and acidic residues" evidence="1">
    <location>
        <begin position="718"/>
        <end position="727"/>
    </location>
</feature>
<dbReference type="Proteomes" id="UP000822476">
    <property type="component" value="Unassembled WGS sequence"/>
</dbReference>
<feature type="compositionally biased region" description="Low complexity" evidence="1">
    <location>
        <begin position="971"/>
        <end position="983"/>
    </location>
</feature>
<gene>
    <name evidence="3" type="ORF">EG68_01633</name>
</gene>
<proteinExistence type="predicted"/>
<feature type="compositionally biased region" description="Polar residues" evidence="1">
    <location>
        <begin position="1308"/>
        <end position="1323"/>
    </location>
</feature>
<accession>A0A8S9ZAJ7</accession>
<dbReference type="Pfam" id="PF06294">
    <property type="entry name" value="CH_2"/>
    <property type="match status" value="1"/>
</dbReference>
<protein>
    <recommendedName>
        <fullName evidence="2">Calponin-homology (CH) domain-containing protein</fullName>
    </recommendedName>
</protein>